<dbReference type="Gene3D" id="1.10.10.10">
    <property type="entry name" value="Winged helix-like DNA-binding domain superfamily/Winged helix DNA-binding domain"/>
    <property type="match status" value="1"/>
</dbReference>
<dbReference type="Pfam" id="PF01035">
    <property type="entry name" value="DNA_binding_1"/>
    <property type="match status" value="1"/>
</dbReference>
<dbReference type="GO" id="GO:0006281">
    <property type="term" value="P:DNA repair"/>
    <property type="evidence" value="ECO:0007669"/>
    <property type="project" value="UniProtKB-KW"/>
</dbReference>
<dbReference type="GO" id="GO:0032259">
    <property type="term" value="P:methylation"/>
    <property type="evidence" value="ECO:0007669"/>
    <property type="project" value="UniProtKB-KW"/>
</dbReference>
<keyword evidence="4 10" id="KW-0489">Methyltransferase</keyword>
<evidence type="ECO:0000313" key="10">
    <source>
        <dbReference type="EMBL" id="OJG45537.1"/>
    </source>
</evidence>
<dbReference type="OrthoDB" id="9802228at2"/>
<protein>
    <recommendedName>
        <fullName evidence="3">methylated-DNA--[protein]-cysteine S-methyltransferase</fullName>
        <ecNumber evidence="3">2.1.1.63</ecNumber>
    </recommendedName>
</protein>
<evidence type="ECO:0000259" key="9">
    <source>
        <dbReference type="Pfam" id="PF01035"/>
    </source>
</evidence>
<evidence type="ECO:0000256" key="8">
    <source>
        <dbReference type="ARBA" id="ARBA00049348"/>
    </source>
</evidence>
<dbReference type="InterPro" id="IPR036388">
    <property type="entry name" value="WH-like_DNA-bd_sf"/>
</dbReference>
<evidence type="ECO:0000313" key="11">
    <source>
        <dbReference type="Proteomes" id="UP000182077"/>
    </source>
</evidence>
<organism evidence="10 11">
    <name type="scientific">Enterococcus hermanniensis</name>
    <dbReference type="NCBI Taxonomy" id="249189"/>
    <lineage>
        <taxon>Bacteria</taxon>
        <taxon>Bacillati</taxon>
        <taxon>Bacillota</taxon>
        <taxon>Bacilli</taxon>
        <taxon>Lactobacillales</taxon>
        <taxon>Enterococcaceae</taxon>
        <taxon>Enterococcus</taxon>
    </lineage>
</organism>
<evidence type="ECO:0000256" key="3">
    <source>
        <dbReference type="ARBA" id="ARBA00011918"/>
    </source>
</evidence>
<evidence type="ECO:0000256" key="5">
    <source>
        <dbReference type="ARBA" id="ARBA00022679"/>
    </source>
</evidence>
<dbReference type="InterPro" id="IPR036631">
    <property type="entry name" value="MGMT_N_sf"/>
</dbReference>
<keyword evidence="7" id="KW-0234">DNA repair</keyword>
<dbReference type="EMBL" id="JXKQ01000005">
    <property type="protein sequence ID" value="OJG45537.1"/>
    <property type="molecule type" value="Genomic_DNA"/>
</dbReference>
<dbReference type="EC" id="2.1.1.63" evidence="3"/>
<dbReference type="STRING" id="249189.RV04_GL001826"/>
<evidence type="ECO:0000256" key="7">
    <source>
        <dbReference type="ARBA" id="ARBA00023204"/>
    </source>
</evidence>
<dbReference type="RefSeq" id="WP_071857715.1">
    <property type="nucleotide sequence ID" value="NZ_JBHSHK010000023.1"/>
</dbReference>
<dbReference type="InterPro" id="IPR036217">
    <property type="entry name" value="MethylDNA_cys_MeTrfase_DNAb"/>
</dbReference>
<proteinExistence type="inferred from homology"/>
<comment type="catalytic activity">
    <reaction evidence="8">
        <text>a 6-O-methyl-2'-deoxyguanosine in DNA + L-cysteinyl-[protein] = S-methyl-L-cysteinyl-[protein] + a 2'-deoxyguanosine in DNA</text>
        <dbReference type="Rhea" id="RHEA:24000"/>
        <dbReference type="Rhea" id="RHEA-COMP:10131"/>
        <dbReference type="Rhea" id="RHEA-COMP:10132"/>
        <dbReference type="Rhea" id="RHEA-COMP:11367"/>
        <dbReference type="Rhea" id="RHEA-COMP:11368"/>
        <dbReference type="ChEBI" id="CHEBI:29950"/>
        <dbReference type="ChEBI" id="CHEBI:82612"/>
        <dbReference type="ChEBI" id="CHEBI:85445"/>
        <dbReference type="ChEBI" id="CHEBI:85448"/>
        <dbReference type="EC" id="2.1.1.63"/>
    </reaction>
</comment>
<dbReference type="InterPro" id="IPR001497">
    <property type="entry name" value="MethylDNA_cys_MeTrfase_AS"/>
</dbReference>
<dbReference type="FunFam" id="1.10.10.10:FF:000214">
    <property type="entry name" value="Methylated-DNA--protein-cysteine methyltransferase"/>
    <property type="match status" value="1"/>
</dbReference>
<dbReference type="NCBIfam" id="TIGR00589">
    <property type="entry name" value="ogt"/>
    <property type="match status" value="1"/>
</dbReference>
<dbReference type="CDD" id="cd06445">
    <property type="entry name" value="ATase"/>
    <property type="match status" value="1"/>
</dbReference>
<dbReference type="GO" id="GO:0003908">
    <property type="term" value="F:methylated-DNA-[protein]-cysteine S-methyltransferase activity"/>
    <property type="evidence" value="ECO:0007669"/>
    <property type="project" value="UniProtKB-EC"/>
</dbReference>
<dbReference type="PROSITE" id="PS00374">
    <property type="entry name" value="MGMT"/>
    <property type="match status" value="1"/>
</dbReference>
<keyword evidence="5 10" id="KW-0808">Transferase</keyword>
<evidence type="ECO:0000256" key="6">
    <source>
        <dbReference type="ARBA" id="ARBA00022763"/>
    </source>
</evidence>
<gene>
    <name evidence="10" type="ORF">RV04_GL001826</name>
</gene>
<sequence>MKFESSLGTIWLNANQQFLTQISYTPIDEHPLANQALLIQAQTQILEFLSGERKTFDLPYMFEKGTAFQQEVWQSLTSIPYGSTCSYQAVAESIHRPKAVRALGQANRQNPLPILIPCHRVIGKNGRLVGYSGSSAEGLKIKQHLLALENAEFKIND</sequence>
<comment type="similarity">
    <text evidence="2">Belongs to the MGMT family.</text>
</comment>
<dbReference type="AlphaFoldDB" id="A0A1L8TMM2"/>
<comment type="catalytic activity">
    <reaction evidence="1">
        <text>a 4-O-methyl-thymidine in DNA + L-cysteinyl-[protein] = a thymidine in DNA + S-methyl-L-cysteinyl-[protein]</text>
        <dbReference type="Rhea" id="RHEA:53428"/>
        <dbReference type="Rhea" id="RHEA-COMP:10131"/>
        <dbReference type="Rhea" id="RHEA-COMP:10132"/>
        <dbReference type="Rhea" id="RHEA-COMP:13555"/>
        <dbReference type="Rhea" id="RHEA-COMP:13556"/>
        <dbReference type="ChEBI" id="CHEBI:29950"/>
        <dbReference type="ChEBI" id="CHEBI:82612"/>
        <dbReference type="ChEBI" id="CHEBI:137386"/>
        <dbReference type="ChEBI" id="CHEBI:137387"/>
        <dbReference type="EC" id="2.1.1.63"/>
    </reaction>
</comment>
<name>A0A1L8TMM2_9ENTE</name>
<comment type="caution">
    <text evidence="10">The sequence shown here is derived from an EMBL/GenBank/DDBJ whole genome shotgun (WGS) entry which is preliminary data.</text>
</comment>
<evidence type="ECO:0000256" key="4">
    <source>
        <dbReference type="ARBA" id="ARBA00022603"/>
    </source>
</evidence>
<evidence type="ECO:0000256" key="1">
    <source>
        <dbReference type="ARBA" id="ARBA00001286"/>
    </source>
</evidence>
<dbReference type="PANTHER" id="PTHR10815:SF5">
    <property type="entry name" value="METHYLATED-DNA--PROTEIN-CYSTEINE METHYLTRANSFERASE"/>
    <property type="match status" value="1"/>
</dbReference>
<dbReference type="SUPFAM" id="SSF46767">
    <property type="entry name" value="Methylated DNA-protein cysteine methyltransferase, C-terminal domain"/>
    <property type="match status" value="1"/>
</dbReference>
<dbReference type="InterPro" id="IPR014048">
    <property type="entry name" value="MethylDNA_cys_MeTrfase_DNA-bd"/>
</dbReference>
<keyword evidence="11" id="KW-1185">Reference proteome</keyword>
<reference evidence="10 11" key="1">
    <citation type="submission" date="2014-12" db="EMBL/GenBank/DDBJ databases">
        <title>Draft genome sequences of 29 type strains of Enterococci.</title>
        <authorList>
            <person name="Zhong Z."/>
            <person name="Sun Z."/>
            <person name="Liu W."/>
            <person name="Zhang W."/>
            <person name="Zhang H."/>
        </authorList>
    </citation>
    <scope>NUCLEOTIDE SEQUENCE [LARGE SCALE GENOMIC DNA]</scope>
    <source>
        <strain evidence="10 11">DSM 17122</strain>
    </source>
</reference>
<dbReference type="PANTHER" id="PTHR10815">
    <property type="entry name" value="METHYLATED-DNA--PROTEIN-CYSTEINE METHYLTRANSFERASE"/>
    <property type="match status" value="1"/>
</dbReference>
<accession>A0A1L8TMM2</accession>
<dbReference type="Gene3D" id="3.30.160.70">
    <property type="entry name" value="Methylated DNA-protein cysteine methyltransferase domain"/>
    <property type="match status" value="1"/>
</dbReference>
<dbReference type="Proteomes" id="UP000182077">
    <property type="component" value="Unassembled WGS sequence"/>
</dbReference>
<feature type="domain" description="Methylated-DNA-[protein]-cysteine S-methyltransferase DNA binding" evidence="9">
    <location>
        <begin position="67"/>
        <end position="150"/>
    </location>
</feature>
<evidence type="ECO:0000256" key="2">
    <source>
        <dbReference type="ARBA" id="ARBA00008711"/>
    </source>
</evidence>
<keyword evidence="6" id="KW-0227">DNA damage</keyword>
<dbReference type="SUPFAM" id="SSF53155">
    <property type="entry name" value="Methylated DNA-protein cysteine methyltransferase domain"/>
    <property type="match status" value="1"/>
</dbReference>